<dbReference type="InterPro" id="IPR036412">
    <property type="entry name" value="HAD-like_sf"/>
</dbReference>
<dbReference type="Proteomes" id="UP000230790">
    <property type="component" value="Unassembled WGS sequence"/>
</dbReference>
<dbReference type="NCBIfam" id="TIGR01509">
    <property type="entry name" value="HAD-SF-IA-v3"/>
    <property type="match status" value="1"/>
</dbReference>
<evidence type="ECO:0000313" key="1">
    <source>
        <dbReference type="EMBL" id="PJF46734.1"/>
    </source>
</evidence>
<dbReference type="InterPro" id="IPR010237">
    <property type="entry name" value="Pyr-5-nucltdase"/>
</dbReference>
<reference evidence="1 2" key="1">
    <citation type="submission" date="2017-11" db="EMBL/GenBank/DDBJ databases">
        <title>Evolution of Phototrophy in the Chloroflexi Phylum Driven by Horizontal Gene Transfer.</title>
        <authorList>
            <person name="Ward L.M."/>
            <person name="Hemp J."/>
            <person name="Shih P.M."/>
            <person name="Mcglynn S.E."/>
            <person name="Fischer W."/>
        </authorList>
    </citation>
    <scope>NUCLEOTIDE SEQUENCE [LARGE SCALE GENOMIC DNA]</scope>
    <source>
        <strain evidence="1">JP3_7</strain>
    </source>
</reference>
<dbReference type="Gene3D" id="1.10.150.450">
    <property type="match status" value="1"/>
</dbReference>
<dbReference type="InterPro" id="IPR006439">
    <property type="entry name" value="HAD-SF_hydro_IA"/>
</dbReference>
<dbReference type="PANTHER" id="PTHR12725">
    <property type="entry name" value="HALOACID DEHALOGENASE-LIKE HYDROLASE"/>
    <property type="match status" value="1"/>
</dbReference>
<dbReference type="NCBIfam" id="TIGR01993">
    <property type="entry name" value="Pyr-5-nucltdase"/>
    <property type="match status" value="1"/>
</dbReference>
<dbReference type="PANTHER" id="PTHR12725:SF117">
    <property type="entry name" value="HALOACID DEHALOGENASE-LIKE HYDROLASE"/>
    <property type="match status" value="1"/>
</dbReference>
<sequence>MYALILFDLDETLYPRSAKLMDVITERINQYIAHRFNVPIEQAMELRRRFRSVYGTALRGMMEEGYPVNVDEYFAYVHDIELDGVLAADPQLREMLLSIPLRRAVLTNSNIEHALRILRHMGIEDCFERVIDIRALSFRNKPDPLSYQIALEMLRVKPNEVIFVEDTPVNTRAARAIGMTTILIECPPSDAADYFLESVLDVGPLVAHLLNAKSKSSAGIHPQSCPRSG</sequence>
<dbReference type="SFLD" id="SFLDG01132">
    <property type="entry name" value="C1.5.3:_5'-Nucleotidase_Like"/>
    <property type="match status" value="1"/>
</dbReference>
<dbReference type="PRINTS" id="PR00413">
    <property type="entry name" value="HADHALOGNASE"/>
</dbReference>
<dbReference type="SUPFAM" id="SSF56784">
    <property type="entry name" value="HAD-like"/>
    <property type="match status" value="1"/>
</dbReference>
<proteinExistence type="predicted"/>
<dbReference type="AlphaFoldDB" id="A0A2M8QAD7"/>
<protein>
    <submittedName>
        <fullName evidence="1">Pyrimidine 5'-nucleotidase</fullName>
    </submittedName>
</protein>
<dbReference type="InterPro" id="IPR023214">
    <property type="entry name" value="HAD_sf"/>
</dbReference>
<evidence type="ECO:0000313" key="2">
    <source>
        <dbReference type="Proteomes" id="UP000230790"/>
    </source>
</evidence>
<name>A0A2M8QAD7_9CHLR</name>
<dbReference type="Pfam" id="PF00702">
    <property type="entry name" value="Hydrolase"/>
    <property type="match status" value="1"/>
</dbReference>
<dbReference type="SFLD" id="SFLDS00003">
    <property type="entry name" value="Haloacid_Dehalogenase"/>
    <property type="match status" value="1"/>
</dbReference>
<accession>A0A2M8QAD7</accession>
<dbReference type="Gene3D" id="3.40.50.1000">
    <property type="entry name" value="HAD superfamily/HAD-like"/>
    <property type="match status" value="1"/>
</dbReference>
<organism evidence="1 2">
    <name type="scientific">Candidatus Thermofonsia Clade 3 bacterium</name>
    <dbReference type="NCBI Taxonomy" id="2364212"/>
    <lineage>
        <taxon>Bacteria</taxon>
        <taxon>Bacillati</taxon>
        <taxon>Chloroflexota</taxon>
        <taxon>Candidatus Thermofontia</taxon>
        <taxon>Candidatus Thermofonsia Clade 3</taxon>
    </lineage>
</organism>
<dbReference type="SFLD" id="SFLDG01129">
    <property type="entry name" value="C1.5:_HAD__Beta-PGM__Phosphata"/>
    <property type="match status" value="1"/>
</dbReference>
<comment type="caution">
    <text evidence="1">The sequence shown here is derived from an EMBL/GenBank/DDBJ whole genome shotgun (WGS) entry which is preliminary data.</text>
</comment>
<dbReference type="EMBL" id="PGTN01000102">
    <property type="protein sequence ID" value="PJF46734.1"/>
    <property type="molecule type" value="Genomic_DNA"/>
</dbReference>
<gene>
    <name evidence="1" type="ORF">CUN48_12280</name>
</gene>